<proteinExistence type="predicted"/>
<dbReference type="AlphaFoldDB" id="A0A5B7JWK0"/>
<reference evidence="1 2" key="1">
    <citation type="submission" date="2019-05" db="EMBL/GenBank/DDBJ databases">
        <title>Another draft genome of Portunus trituberculatus and its Hox gene families provides insights of decapod evolution.</title>
        <authorList>
            <person name="Jeong J.-H."/>
            <person name="Song I."/>
            <person name="Kim S."/>
            <person name="Choi T."/>
            <person name="Kim D."/>
            <person name="Ryu S."/>
            <person name="Kim W."/>
        </authorList>
    </citation>
    <scope>NUCLEOTIDE SEQUENCE [LARGE SCALE GENOMIC DNA]</scope>
    <source>
        <tissue evidence="1">Muscle</tissue>
    </source>
</reference>
<name>A0A5B7JWK0_PORTR</name>
<comment type="caution">
    <text evidence="1">The sequence shown here is derived from an EMBL/GenBank/DDBJ whole genome shotgun (WGS) entry which is preliminary data.</text>
</comment>
<dbReference type="EMBL" id="VSRR010126426">
    <property type="protein sequence ID" value="MPD01281.1"/>
    <property type="molecule type" value="Genomic_DNA"/>
</dbReference>
<protein>
    <submittedName>
        <fullName evidence="1">Uncharacterized protein</fullName>
    </submittedName>
</protein>
<evidence type="ECO:0000313" key="2">
    <source>
        <dbReference type="Proteomes" id="UP000324222"/>
    </source>
</evidence>
<keyword evidence="2" id="KW-1185">Reference proteome</keyword>
<accession>A0A5B7JWK0</accession>
<organism evidence="1 2">
    <name type="scientific">Portunus trituberculatus</name>
    <name type="common">Swimming crab</name>
    <name type="synonym">Neptunus trituberculatus</name>
    <dbReference type="NCBI Taxonomy" id="210409"/>
    <lineage>
        <taxon>Eukaryota</taxon>
        <taxon>Metazoa</taxon>
        <taxon>Ecdysozoa</taxon>
        <taxon>Arthropoda</taxon>
        <taxon>Crustacea</taxon>
        <taxon>Multicrustacea</taxon>
        <taxon>Malacostraca</taxon>
        <taxon>Eumalacostraca</taxon>
        <taxon>Eucarida</taxon>
        <taxon>Decapoda</taxon>
        <taxon>Pleocyemata</taxon>
        <taxon>Brachyura</taxon>
        <taxon>Eubrachyura</taxon>
        <taxon>Portunoidea</taxon>
        <taxon>Portunidae</taxon>
        <taxon>Portuninae</taxon>
        <taxon>Portunus</taxon>
    </lineage>
</organism>
<evidence type="ECO:0000313" key="1">
    <source>
        <dbReference type="EMBL" id="MPD01281.1"/>
    </source>
</evidence>
<sequence length="109" mass="11747">MHTTLEPSTQKHWPLASLSAFPFRPSTAATTIVLDIAAVVSANCEGKAKVACVENSPSWSPVRPIQSPSRLRSGYQEECCTQPLFSMFPEKYCVSGGANSPSPTSLFDI</sequence>
<gene>
    <name evidence="1" type="ORF">E2C01_096800</name>
</gene>
<dbReference type="Proteomes" id="UP000324222">
    <property type="component" value="Unassembled WGS sequence"/>
</dbReference>